<organism evidence="2 3">
    <name type="scientific">Monilinia fructicola</name>
    <name type="common">Brown rot fungus</name>
    <name type="synonym">Ciboria fructicola</name>
    <dbReference type="NCBI Taxonomy" id="38448"/>
    <lineage>
        <taxon>Eukaryota</taxon>
        <taxon>Fungi</taxon>
        <taxon>Dikarya</taxon>
        <taxon>Ascomycota</taxon>
        <taxon>Pezizomycotina</taxon>
        <taxon>Leotiomycetes</taxon>
        <taxon>Helotiales</taxon>
        <taxon>Sclerotiniaceae</taxon>
        <taxon>Monilinia</taxon>
    </lineage>
</organism>
<name>A0A5M9JFN0_MONFR</name>
<dbReference type="EMBL" id="VICG01000012">
    <property type="protein sequence ID" value="KAA8566632.1"/>
    <property type="molecule type" value="Genomic_DNA"/>
</dbReference>
<evidence type="ECO:0000313" key="3">
    <source>
        <dbReference type="Proteomes" id="UP000322873"/>
    </source>
</evidence>
<reference evidence="2 3" key="1">
    <citation type="submission" date="2019-06" db="EMBL/GenBank/DDBJ databases">
        <title>Genome Sequence of the Brown Rot Fungal Pathogen Monilinia fructicola.</title>
        <authorList>
            <person name="De Miccolis Angelini R.M."/>
            <person name="Landi L."/>
            <person name="Abate D."/>
            <person name="Pollastro S."/>
            <person name="Romanazzi G."/>
            <person name="Faretra F."/>
        </authorList>
    </citation>
    <scope>NUCLEOTIDE SEQUENCE [LARGE SCALE GENOMIC DNA]</scope>
    <source>
        <strain evidence="2 3">Mfrc123</strain>
    </source>
</reference>
<feature type="compositionally biased region" description="Polar residues" evidence="1">
    <location>
        <begin position="31"/>
        <end position="47"/>
    </location>
</feature>
<feature type="region of interest" description="Disordered" evidence="1">
    <location>
        <begin position="22"/>
        <end position="96"/>
    </location>
</feature>
<evidence type="ECO:0000256" key="1">
    <source>
        <dbReference type="SAM" id="MobiDB-lite"/>
    </source>
</evidence>
<dbReference type="Proteomes" id="UP000322873">
    <property type="component" value="Unassembled WGS sequence"/>
</dbReference>
<comment type="caution">
    <text evidence="2">The sequence shown here is derived from an EMBL/GenBank/DDBJ whole genome shotgun (WGS) entry which is preliminary data.</text>
</comment>
<feature type="compositionally biased region" description="Basic and acidic residues" evidence="1">
    <location>
        <begin position="56"/>
        <end position="66"/>
    </location>
</feature>
<protein>
    <submittedName>
        <fullName evidence="2">Uncharacterized protein</fullName>
    </submittedName>
</protein>
<accession>A0A5M9JFN0</accession>
<gene>
    <name evidence="2" type="ORF">EYC84_009173</name>
</gene>
<evidence type="ECO:0000313" key="2">
    <source>
        <dbReference type="EMBL" id="KAA8566632.1"/>
    </source>
</evidence>
<sequence>MPYTSIHCDQYLHNHPQLTTIATRDTKRSPRPTSLKQRPIATRQNNRGAGACDQRWSNHRDGREEISPGPRVATGLRDLEVLPPKSSPDAIPAVAC</sequence>
<proteinExistence type="predicted"/>
<keyword evidence="3" id="KW-1185">Reference proteome</keyword>
<dbReference type="AlphaFoldDB" id="A0A5M9JFN0"/>